<dbReference type="InterPro" id="IPR036095">
    <property type="entry name" value="PTS_EIIB-like_sf"/>
</dbReference>
<dbReference type="EMBL" id="LFZW01000001">
    <property type="protein sequence ID" value="KMY49735.1"/>
    <property type="molecule type" value="Genomic_DNA"/>
</dbReference>
<evidence type="ECO:0000259" key="9">
    <source>
        <dbReference type="PROSITE" id="PS51372"/>
    </source>
</evidence>
<evidence type="ECO:0000256" key="6">
    <source>
        <dbReference type="SAM" id="Coils"/>
    </source>
</evidence>
<dbReference type="Gene3D" id="1.10.1790.10">
    <property type="entry name" value="PRD domain"/>
    <property type="match status" value="2"/>
</dbReference>
<organism evidence="10 11">
    <name type="scientific">Peribacillus loiseleuriae</name>
    <dbReference type="NCBI Taxonomy" id="1679170"/>
    <lineage>
        <taxon>Bacteria</taxon>
        <taxon>Bacillati</taxon>
        <taxon>Bacillota</taxon>
        <taxon>Bacilli</taxon>
        <taxon>Bacillales</taxon>
        <taxon>Bacillaceae</taxon>
        <taxon>Peribacillus</taxon>
    </lineage>
</organism>
<dbReference type="InterPro" id="IPR013011">
    <property type="entry name" value="PTS_EIIB_2"/>
</dbReference>
<keyword evidence="3" id="KW-0805">Transcription regulation</keyword>
<feature type="domain" description="PRD" evidence="9">
    <location>
        <begin position="198"/>
        <end position="303"/>
    </location>
</feature>
<dbReference type="InterPro" id="IPR002178">
    <property type="entry name" value="PTS_EIIA_type-2_dom"/>
</dbReference>
<dbReference type="PROSITE" id="PS51094">
    <property type="entry name" value="PTS_EIIA_TYPE_2"/>
    <property type="match status" value="1"/>
</dbReference>
<evidence type="ECO:0000256" key="2">
    <source>
        <dbReference type="ARBA" id="ARBA00022737"/>
    </source>
</evidence>
<dbReference type="PROSITE" id="PS51099">
    <property type="entry name" value="PTS_EIIB_TYPE_2"/>
    <property type="match status" value="1"/>
</dbReference>
<evidence type="ECO:0000256" key="4">
    <source>
        <dbReference type="ARBA" id="ARBA00023159"/>
    </source>
</evidence>
<dbReference type="Gene3D" id="1.10.10.10">
    <property type="entry name" value="Winged helix-like DNA-binding domain superfamily/Winged helix DNA-binding domain"/>
    <property type="match status" value="2"/>
</dbReference>
<dbReference type="Gene3D" id="3.40.930.10">
    <property type="entry name" value="Mannitol-specific EII, Chain A"/>
    <property type="match status" value="1"/>
</dbReference>
<dbReference type="InterPro" id="IPR036634">
    <property type="entry name" value="PRD_sf"/>
</dbReference>
<feature type="coiled-coil region" evidence="6">
    <location>
        <begin position="663"/>
        <end position="690"/>
    </location>
</feature>
<dbReference type="PANTHER" id="PTHR30185">
    <property type="entry name" value="CRYPTIC BETA-GLUCOSIDE BGL OPERON ANTITERMINATOR"/>
    <property type="match status" value="1"/>
</dbReference>
<keyword evidence="11" id="KW-1185">Reference proteome</keyword>
<keyword evidence="5" id="KW-0804">Transcription</keyword>
<dbReference type="InterPro" id="IPR036390">
    <property type="entry name" value="WH_DNA-bd_sf"/>
</dbReference>
<dbReference type="GO" id="GO:0009401">
    <property type="term" value="P:phosphoenolpyruvate-dependent sugar phosphotransferase system"/>
    <property type="evidence" value="ECO:0007669"/>
    <property type="project" value="InterPro"/>
</dbReference>
<dbReference type="Pfam" id="PF08279">
    <property type="entry name" value="HTH_11"/>
    <property type="match status" value="1"/>
</dbReference>
<protein>
    <submittedName>
        <fullName evidence="10">Uncharacterized protein</fullName>
    </submittedName>
</protein>
<dbReference type="Pfam" id="PF00874">
    <property type="entry name" value="PRD"/>
    <property type="match status" value="2"/>
</dbReference>
<keyword evidence="1" id="KW-0808">Transferase</keyword>
<dbReference type="SUPFAM" id="SSF46785">
    <property type="entry name" value="Winged helix' DNA-binding domain"/>
    <property type="match status" value="1"/>
</dbReference>
<keyword evidence="6" id="KW-0175">Coiled coil</keyword>
<evidence type="ECO:0000256" key="3">
    <source>
        <dbReference type="ARBA" id="ARBA00023015"/>
    </source>
</evidence>
<keyword evidence="4" id="KW-0010">Activator</keyword>
<dbReference type="GO" id="GO:0008982">
    <property type="term" value="F:protein-N(PI)-phosphohistidine-sugar phosphotransferase activity"/>
    <property type="evidence" value="ECO:0007669"/>
    <property type="project" value="InterPro"/>
</dbReference>
<proteinExistence type="predicted"/>
<reference evidence="11" key="1">
    <citation type="submission" date="2015-07" db="EMBL/GenBank/DDBJ databases">
        <title>Genome sequencing project for genomic taxonomy and phylogenomics of Bacillus-like bacteria.</title>
        <authorList>
            <person name="Liu B."/>
            <person name="Wang J."/>
            <person name="Zhu Y."/>
            <person name="Liu G."/>
            <person name="Chen Q."/>
            <person name="Chen Z."/>
            <person name="Lan J."/>
            <person name="Che J."/>
            <person name="Ge C."/>
            <person name="Shi H."/>
            <person name="Pan Z."/>
            <person name="Liu X."/>
        </authorList>
    </citation>
    <scope>NUCLEOTIDE SEQUENCE [LARGE SCALE GENOMIC DNA]</scope>
    <source>
        <strain evidence="11">FJAT-27997</strain>
    </source>
</reference>
<dbReference type="PROSITE" id="PS51372">
    <property type="entry name" value="PRD_2"/>
    <property type="match status" value="2"/>
</dbReference>
<feature type="coiled-coil region" evidence="6">
    <location>
        <begin position="119"/>
        <end position="146"/>
    </location>
</feature>
<dbReference type="CDD" id="cd05568">
    <property type="entry name" value="PTS_IIB_bgl_like"/>
    <property type="match status" value="1"/>
</dbReference>
<dbReference type="PANTHER" id="PTHR30185:SF13">
    <property type="entry name" value="LICABCH OPERON REGULATOR-RELATED"/>
    <property type="match status" value="1"/>
</dbReference>
<name>A0A0K9GSX2_9BACI</name>
<gene>
    <name evidence="10" type="ORF">AC625_09455</name>
</gene>
<dbReference type="InterPro" id="IPR036388">
    <property type="entry name" value="WH-like_DNA-bd_sf"/>
</dbReference>
<dbReference type="InterPro" id="IPR050661">
    <property type="entry name" value="BglG_antiterminators"/>
</dbReference>
<dbReference type="SUPFAM" id="SSF63520">
    <property type="entry name" value="PTS-regulatory domain, PRD"/>
    <property type="match status" value="2"/>
</dbReference>
<evidence type="ECO:0000259" key="7">
    <source>
        <dbReference type="PROSITE" id="PS51094"/>
    </source>
</evidence>
<evidence type="ECO:0000313" key="10">
    <source>
        <dbReference type="EMBL" id="KMY49735.1"/>
    </source>
</evidence>
<evidence type="ECO:0000256" key="1">
    <source>
        <dbReference type="ARBA" id="ARBA00022679"/>
    </source>
</evidence>
<accession>A0A0K9GSX2</accession>
<comment type="caution">
    <text evidence="10">The sequence shown here is derived from an EMBL/GenBank/DDBJ whole genome shotgun (WGS) entry which is preliminary data.</text>
</comment>
<dbReference type="PATRIC" id="fig|1679170.3.peg.2092"/>
<dbReference type="GO" id="GO:0006355">
    <property type="term" value="P:regulation of DNA-templated transcription"/>
    <property type="evidence" value="ECO:0007669"/>
    <property type="project" value="InterPro"/>
</dbReference>
<dbReference type="Pfam" id="PF00359">
    <property type="entry name" value="PTS_EIIA_2"/>
    <property type="match status" value="1"/>
</dbReference>
<dbReference type="AlphaFoldDB" id="A0A0K9GSX2"/>
<dbReference type="Gene3D" id="3.40.50.2300">
    <property type="match status" value="1"/>
</dbReference>
<dbReference type="RefSeq" id="WP_049681077.1">
    <property type="nucleotide sequence ID" value="NZ_LFZW01000001.1"/>
</dbReference>
<dbReference type="InterPro" id="IPR013196">
    <property type="entry name" value="HTH_11"/>
</dbReference>
<dbReference type="Pfam" id="PF05043">
    <property type="entry name" value="Mga"/>
    <property type="match status" value="1"/>
</dbReference>
<dbReference type="InterPro" id="IPR007737">
    <property type="entry name" value="Mga_HTH"/>
</dbReference>
<keyword evidence="2" id="KW-0677">Repeat</keyword>
<feature type="domain" description="PTS EIIB type-2" evidence="8">
    <location>
        <begin position="423"/>
        <end position="511"/>
    </location>
</feature>
<sequence>MDRRSLAVLNQLVQTDSYVTVQELAQTFNVSKRTIYNDLTKINDWLKESGHPGIRQVREQGLYLDENVKEKMVAQLPISNNPYYEYSPSERKAWVYIYIVAQEHFYYLAEFMELFQVSRNTILEDIKKLKEEVNDFRLQLVSEHRQGYKIKGDESDIRRVLTHYLTFVTPDNGWYEIIADSTSANTSEEKRLLRPYLIFNNDEMRLVKHLLIEYERKSHIEFTDEILNNLVIWFYLFFKRIKQVQYVKIDSVEKEVIKSTEAFEGANIFCSHLSREININIPDVEVYYIAKYLLSAKVNYDLNPQYEENKEMKLLFQVVEKMVSDFQLYAAVNFFEKERMIKNLFVHLKPAYYRVKYGIEIENALRESVEQNYPEVYRLTKKVIHHFENLINQPVTDNEITYIAMHFGGWLRREGIILSSVRKKLLIVCTSGLGTSRILESQLEGLLSEVDIVGAISLRDYEKQAFSVDFIVSTIPLSDRGIPVFVVKPILDNKDKEKLLRKINSLNNETHIDQLYSVDTVIDIVKRYAIVEEEEALKQELRRYLQSPIAIDIEKRKPSLGELLQPERIIMTEQVSDWMDAIQQAALPLLHQGYINEKYVNTMIANVLKLGPYIVIAEQFALPHAAPADGVKKSGMSMLHLEKPVDLQGEAVRVLVVLASWDNEQHLKALRQLTKLLKASRKEMMCAKDKEQIIKLIQTYSAN</sequence>
<feature type="domain" description="PTS EIIA type-2" evidence="7">
    <location>
        <begin position="562"/>
        <end position="703"/>
    </location>
</feature>
<dbReference type="Proteomes" id="UP000037146">
    <property type="component" value="Unassembled WGS sequence"/>
</dbReference>
<dbReference type="SUPFAM" id="SSF52794">
    <property type="entry name" value="PTS system IIB component-like"/>
    <property type="match status" value="1"/>
</dbReference>
<dbReference type="InterPro" id="IPR016152">
    <property type="entry name" value="PTrfase/Anion_transptr"/>
</dbReference>
<feature type="domain" description="PRD" evidence="9">
    <location>
        <begin position="310"/>
        <end position="417"/>
    </location>
</feature>
<dbReference type="SUPFAM" id="SSF55804">
    <property type="entry name" value="Phoshotransferase/anion transport protein"/>
    <property type="match status" value="1"/>
</dbReference>
<evidence type="ECO:0000256" key="5">
    <source>
        <dbReference type="ARBA" id="ARBA00023163"/>
    </source>
</evidence>
<evidence type="ECO:0000259" key="8">
    <source>
        <dbReference type="PROSITE" id="PS51099"/>
    </source>
</evidence>
<evidence type="ECO:0000313" key="11">
    <source>
        <dbReference type="Proteomes" id="UP000037146"/>
    </source>
</evidence>
<dbReference type="InterPro" id="IPR011608">
    <property type="entry name" value="PRD"/>
</dbReference>
<dbReference type="STRING" id="1679170.AC625_09455"/>